<protein>
    <submittedName>
        <fullName evidence="1">Uncharacterized protein</fullName>
    </submittedName>
</protein>
<reference evidence="1 2" key="1">
    <citation type="submission" date="2024-05" db="EMBL/GenBank/DDBJ databases">
        <title>Genome sequencing and assembly of Indian major carp, Cirrhinus mrigala (Hamilton, 1822).</title>
        <authorList>
            <person name="Mohindra V."/>
            <person name="Chowdhury L.M."/>
            <person name="Lal K."/>
            <person name="Jena J.K."/>
        </authorList>
    </citation>
    <scope>NUCLEOTIDE SEQUENCE [LARGE SCALE GENOMIC DNA]</scope>
    <source>
        <strain evidence="1">CM1030</strain>
        <tissue evidence="1">Blood</tissue>
    </source>
</reference>
<dbReference type="Proteomes" id="UP001529510">
    <property type="component" value="Unassembled WGS sequence"/>
</dbReference>
<evidence type="ECO:0000313" key="1">
    <source>
        <dbReference type="EMBL" id="KAL0169647.1"/>
    </source>
</evidence>
<dbReference type="AlphaFoldDB" id="A0ABD0P788"/>
<dbReference type="SUPFAM" id="SSF49899">
    <property type="entry name" value="Concanavalin A-like lectins/glucanases"/>
    <property type="match status" value="1"/>
</dbReference>
<organism evidence="1 2">
    <name type="scientific">Cirrhinus mrigala</name>
    <name type="common">Mrigala</name>
    <dbReference type="NCBI Taxonomy" id="683832"/>
    <lineage>
        <taxon>Eukaryota</taxon>
        <taxon>Metazoa</taxon>
        <taxon>Chordata</taxon>
        <taxon>Craniata</taxon>
        <taxon>Vertebrata</taxon>
        <taxon>Euteleostomi</taxon>
        <taxon>Actinopterygii</taxon>
        <taxon>Neopterygii</taxon>
        <taxon>Teleostei</taxon>
        <taxon>Ostariophysi</taxon>
        <taxon>Cypriniformes</taxon>
        <taxon>Cyprinidae</taxon>
        <taxon>Labeoninae</taxon>
        <taxon>Labeonini</taxon>
        <taxon>Cirrhinus</taxon>
    </lineage>
</organism>
<comment type="caution">
    <text evidence="1">The sequence shown here is derived from an EMBL/GenBank/DDBJ whole genome shotgun (WGS) entry which is preliminary data.</text>
</comment>
<dbReference type="Gene3D" id="2.60.120.920">
    <property type="match status" value="1"/>
</dbReference>
<name>A0ABD0P788_CIRMR</name>
<dbReference type="InterPro" id="IPR043136">
    <property type="entry name" value="B30.2/SPRY_sf"/>
</dbReference>
<accession>A0ABD0P788</accession>
<evidence type="ECO:0000313" key="2">
    <source>
        <dbReference type="Proteomes" id="UP001529510"/>
    </source>
</evidence>
<feature type="non-terminal residue" evidence="1">
    <location>
        <position position="1"/>
    </location>
</feature>
<sequence>KVTRAGEQQLYPDHPERFDKESLTGRCYWEADLTGFADISVAYKGISRKGWSNDC</sequence>
<dbReference type="EMBL" id="JAMKFB020000017">
    <property type="protein sequence ID" value="KAL0169647.1"/>
    <property type="molecule type" value="Genomic_DNA"/>
</dbReference>
<feature type="non-terminal residue" evidence="1">
    <location>
        <position position="55"/>
    </location>
</feature>
<dbReference type="InterPro" id="IPR013320">
    <property type="entry name" value="ConA-like_dom_sf"/>
</dbReference>
<keyword evidence="2" id="KW-1185">Reference proteome</keyword>
<gene>
    <name evidence="1" type="ORF">M9458_034243</name>
</gene>
<proteinExistence type="predicted"/>